<organism evidence="11 12">
    <name type="scientific">Thermus thermophilus</name>
    <dbReference type="NCBI Taxonomy" id="274"/>
    <lineage>
        <taxon>Bacteria</taxon>
        <taxon>Thermotogati</taxon>
        <taxon>Deinococcota</taxon>
        <taxon>Deinococci</taxon>
        <taxon>Thermales</taxon>
        <taxon>Thermaceae</taxon>
        <taxon>Thermus</taxon>
    </lineage>
</organism>
<dbReference type="GO" id="GO:0004109">
    <property type="term" value="F:coproporphyrinogen oxidase activity"/>
    <property type="evidence" value="ECO:0007669"/>
    <property type="project" value="InterPro"/>
</dbReference>
<evidence type="ECO:0000256" key="9">
    <source>
        <dbReference type="RuleBase" id="RU364116"/>
    </source>
</evidence>
<protein>
    <recommendedName>
        <fullName evidence="2 9">Heme chaperone HemW</fullName>
    </recommendedName>
</protein>
<dbReference type="Proteomes" id="UP000279841">
    <property type="component" value="Chromosome"/>
</dbReference>
<dbReference type="SFLD" id="SFLDG01082">
    <property type="entry name" value="B12-binding_domain_containing"/>
    <property type="match status" value="1"/>
</dbReference>
<dbReference type="SFLD" id="SFLDF00562">
    <property type="entry name" value="HemN-like__clustered_with_heat"/>
    <property type="match status" value="1"/>
</dbReference>
<dbReference type="InterPro" id="IPR013785">
    <property type="entry name" value="Aldolase_TIM"/>
</dbReference>
<dbReference type="NCBIfam" id="TIGR00539">
    <property type="entry name" value="hemN_rel"/>
    <property type="match status" value="1"/>
</dbReference>
<dbReference type="PANTHER" id="PTHR13932:SF5">
    <property type="entry name" value="RADICAL S-ADENOSYL METHIONINE DOMAIN-CONTAINING PROTEIN 1, MITOCHONDRIAL"/>
    <property type="match status" value="1"/>
</dbReference>
<keyword evidence="9" id="KW-0004">4Fe-4S</keyword>
<evidence type="ECO:0000256" key="7">
    <source>
        <dbReference type="ARBA" id="ARBA00023014"/>
    </source>
</evidence>
<dbReference type="SMART" id="SM00729">
    <property type="entry name" value="Elp3"/>
    <property type="match status" value="1"/>
</dbReference>
<reference evidence="11 12" key="1">
    <citation type="submission" date="2018-10" db="EMBL/GenBank/DDBJ databases">
        <authorList>
            <person name="Peiro R."/>
            <person name="Begona"/>
            <person name="Cbmso G."/>
            <person name="Lopez M."/>
            <person name="Gonzalez S."/>
            <person name="Sacristan E."/>
            <person name="Castillo E."/>
        </authorList>
    </citation>
    <scope>NUCLEOTIDE SEQUENCE [LARGE SCALE GENOMIC DNA]</scope>
    <source>
        <strain evidence="11">TTHNAR1</strain>
    </source>
</reference>
<comment type="function">
    <text evidence="9">Probably acts as a heme chaperone, transferring heme to an unknown acceptor. Binds one molecule of heme per monomer, possibly covalently. Binds 1 [4Fe-4S] cluster. The cluster is coordinated with 3 cysteines and an exchangeable S-adenosyl-L-methionine.</text>
</comment>
<evidence type="ECO:0000313" key="12">
    <source>
        <dbReference type="Proteomes" id="UP000279841"/>
    </source>
</evidence>
<dbReference type="PANTHER" id="PTHR13932">
    <property type="entry name" value="COPROPORPHYRINIGEN III OXIDASE"/>
    <property type="match status" value="1"/>
</dbReference>
<dbReference type="Pfam" id="PF06969">
    <property type="entry name" value="HemN_C"/>
    <property type="match status" value="1"/>
</dbReference>
<proteinExistence type="inferred from homology"/>
<keyword evidence="5 9" id="KW-0479">Metal-binding</keyword>
<dbReference type="SFLD" id="SFLDS00029">
    <property type="entry name" value="Radical_SAM"/>
    <property type="match status" value="1"/>
</dbReference>
<evidence type="ECO:0000256" key="1">
    <source>
        <dbReference type="ARBA" id="ARBA00006100"/>
    </source>
</evidence>
<sequence length="385" mass="42587">MASLYVHVPFCPTLCPYCDFHVVRRGPGWVEAYLRRLKEEAQALHERFPEALRTLYLGGGTPSYLRDRELVALFQSLPWALAEGAEVTLEANPGTLSPGRLRLLQDLGVNRLSLGVQSFQEPVLKFLGRAHGRKGALRAVEMALEAGFRVSIDLILGLPMQDVEADLKEAAHLGVGHVSAYTLQVEKGTPFALLGLKEDPEREAWAMERAEEVLGEAGLLRYEVSNFAREGEEARHNLVYWRNGFWLALGPAATGQYPGENGAYASRRTNPPLPRWLQGEPPQEEAISPLEHAKESLMLGLRLREGVDVGAVEERTGLVLFPLLQGRAEELAQEGLLQVREKRLLPTPKAFPLLHRVVLALWEALGLPSKLPCTPEGAGEGREEP</sequence>
<dbReference type="GO" id="GO:0006779">
    <property type="term" value="P:porphyrin-containing compound biosynthetic process"/>
    <property type="evidence" value="ECO:0007669"/>
    <property type="project" value="InterPro"/>
</dbReference>
<dbReference type="RefSeq" id="WP_124104866.1">
    <property type="nucleotide sequence ID" value="NZ_CP053287.1"/>
</dbReference>
<evidence type="ECO:0000256" key="6">
    <source>
        <dbReference type="ARBA" id="ARBA00023004"/>
    </source>
</evidence>
<evidence type="ECO:0000256" key="3">
    <source>
        <dbReference type="ARBA" id="ARBA00022617"/>
    </source>
</evidence>
<evidence type="ECO:0000256" key="4">
    <source>
        <dbReference type="ARBA" id="ARBA00022691"/>
    </source>
</evidence>
<keyword evidence="7 9" id="KW-0411">Iron-sulfur</keyword>
<dbReference type="PROSITE" id="PS51918">
    <property type="entry name" value="RADICAL_SAM"/>
    <property type="match status" value="1"/>
</dbReference>
<name>A0A3P4AQZ3_THETH</name>
<keyword evidence="9" id="KW-0963">Cytoplasm</keyword>
<keyword evidence="4 9" id="KW-0949">S-adenosyl-L-methionine</keyword>
<dbReference type="GO" id="GO:0005737">
    <property type="term" value="C:cytoplasm"/>
    <property type="evidence" value="ECO:0007669"/>
    <property type="project" value="UniProtKB-SubCell"/>
</dbReference>
<evidence type="ECO:0000313" key="11">
    <source>
        <dbReference type="EMBL" id="VCU53521.1"/>
    </source>
</evidence>
<dbReference type="InterPro" id="IPR010723">
    <property type="entry name" value="HemN_C"/>
</dbReference>
<dbReference type="InterPro" id="IPR058240">
    <property type="entry name" value="rSAM_sf"/>
</dbReference>
<comment type="subcellular location">
    <subcellularLocation>
        <location evidence="9">Cytoplasm</location>
    </subcellularLocation>
</comment>
<dbReference type="CDD" id="cd01335">
    <property type="entry name" value="Radical_SAM"/>
    <property type="match status" value="1"/>
</dbReference>
<feature type="domain" description="Radical SAM core" evidence="10">
    <location>
        <begin position="1"/>
        <end position="223"/>
    </location>
</feature>
<dbReference type="SFLD" id="SFLDG01065">
    <property type="entry name" value="anaerobic_coproporphyrinogen-I"/>
    <property type="match status" value="1"/>
</dbReference>
<keyword evidence="3 9" id="KW-0349">Heme</keyword>
<keyword evidence="8 9" id="KW-0143">Chaperone</keyword>
<evidence type="ECO:0000256" key="2">
    <source>
        <dbReference type="ARBA" id="ARBA00017228"/>
    </source>
</evidence>
<dbReference type="InterPro" id="IPR004559">
    <property type="entry name" value="HemW-like"/>
</dbReference>
<dbReference type="Pfam" id="PF04055">
    <property type="entry name" value="Radical_SAM"/>
    <property type="match status" value="1"/>
</dbReference>
<dbReference type="Gene3D" id="3.20.20.70">
    <property type="entry name" value="Aldolase class I"/>
    <property type="match status" value="1"/>
</dbReference>
<keyword evidence="6 9" id="KW-0408">Iron</keyword>
<dbReference type="SUPFAM" id="SSF102114">
    <property type="entry name" value="Radical SAM enzymes"/>
    <property type="match status" value="1"/>
</dbReference>
<dbReference type="InterPro" id="IPR006638">
    <property type="entry name" value="Elp3/MiaA/NifB-like_rSAM"/>
</dbReference>
<dbReference type="AlphaFoldDB" id="A0A3P4AQZ3"/>
<dbReference type="EMBL" id="LR027517">
    <property type="protein sequence ID" value="VCU53521.1"/>
    <property type="molecule type" value="Genomic_DNA"/>
</dbReference>
<evidence type="ECO:0000256" key="5">
    <source>
        <dbReference type="ARBA" id="ARBA00022723"/>
    </source>
</evidence>
<dbReference type="InterPro" id="IPR034505">
    <property type="entry name" value="Coproporphyrinogen-III_oxidase"/>
</dbReference>
<gene>
    <name evidence="11" type="primary">hemN</name>
    <name evidence="11" type="ORF">TTHN1_01296</name>
</gene>
<evidence type="ECO:0000259" key="10">
    <source>
        <dbReference type="PROSITE" id="PS51918"/>
    </source>
</evidence>
<dbReference type="GO" id="GO:0051539">
    <property type="term" value="F:4 iron, 4 sulfur cluster binding"/>
    <property type="evidence" value="ECO:0007669"/>
    <property type="project" value="UniProtKB-UniRule"/>
</dbReference>
<dbReference type="GO" id="GO:0046872">
    <property type="term" value="F:metal ion binding"/>
    <property type="evidence" value="ECO:0007669"/>
    <property type="project" value="UniProtKB-UniRule"/>
</dbReference>
<comment type="similarity">
    <text evidence="1">Belongs to the anaerobic coproporphyrinogen-III oxidase family. HemW subfamily.</text>
</comment>
<dbReference type="InterPro" id="IPR007197">
    <property type="entry name" value="rSAM"/>
</dbReference>
<evidence type="ECO:0000256" key="8">
    <source>
        <dbReference type="ARBA" id="ARBA00023186"/>
    </source>
</evidence>
<accession>A0A3P4AQZ3</accession>